<keyword evidence="4 6" id="KW-0472">Membrane</keyword>
<feature type="compositionally biased region" description="Polar residues" evidence="5">
    <location>
        <begin position="1"/>
        <end position="11"/>
    </location>
</feature>
<feature type="region of interest" description="Disordered" evidence="5">
    <location>
        <begin position="1"/>
        <end position="33"/>
    </location>
</feature>
<keyword evidence="2 6" id="KW-0812">Transmembrane</keyword>
<feature type="transmembrane region" description="Helical" evidence="6">
    <location>
        <begin position="413"/>
        <end position="433"/>
    </location>
</feature>
<feature type="domain" description="Amino acid transporter transmembrane" evidence="7">
    <location>
        <begin position="43"/>
        <end position="430"/>
    </location>
</feature>
<feature type="transmembrane region" description="Helical" evidence="6">
    <location>
        <begin position="42"/>
        <end position="64"/>
    </location>
</feature>
<evidence type="ECO:0000313" key="8">
    <source>
        <dbReference type="EMBL" id="PVD28156.1"/>
    </source>
</evidence>
<dbReference type="OrthoDB" id="655540at2759"/>
<dbReference type="GO" id="GO:0005774">
    <property type="term" value="C:vacuolar membrane"/>
    <property type="evidence" value="ECO:0007669"/>
    <property type="project" value="TreeGrafter"/>
</dbReference>
<evidence type="ECO:0000256" key="1">
    <source>
        <dbReference type="ARBA" id="ARBA00004141"/>
    </source>
</evidence>
<organism evidence="8 9">
    <name type="scientific">Pomacea canaliculata</name>
    <name type="common">Golden apple snail</name>
    <dbReference type="NCBI Taxonomy" id="400727"/>
    <lineage>
        <taxon>Eukaryota</taxon>
        <taxon>Metazoa</taxon>
        <taxon>Spiralia</taxon>
        <taxon>Lophotrochozoa</taxon>
        <taxon>Mollusca</taxon>
        <taxon>Gastropoda</taxon>
        <taxon>Caenogastropoda</taxon>
        <taxon>Architaenioglossa</taxon>
        <taxon>Ampullarioidea</taxon>
        <taxon>Ampullariidae</taxon>
        <taxon>Pomacea</taxon>
    </lineage>
</organism>
<evidence type="ECO:0000259" key="7">
    <source>
        <dbReference type="Pfam" id="PF01490"/>
    </source>
</evidence>
<reference evidence="8 9" key="1">
    <citation type="submission" date="2018-04" db="EMBL/GenBank/DDBJ databases">
        <title>The genome of golden apple snail Pomacea canaliculata provides insight into stress tolerance and invasive adaptation.</title>
        <authorList>
            <person name="Liu C."/>
            <person name="Liu B."/>
            <person name="Ren Y."/>
            <person name="Zhang Y."/>
            <person name="Wang H."/>
            <person name="Li S."/>
            <person name="Jiang F."/>
            <person name="Yin L."/>
            <person name="Zhang G."/>
            <person name="Qian W."/>
            <person name="Fan W."/>
        </authorList>
    </citation>
    <scope>NUCLEOTIDE SEQUENCE [LARGE SCALE GENOMIC DNA]</scope>
    <source>
        <strain evidence="8">SZHN2017</strain>
        <tissue evidence="8">Muscle</tissue>
    </source>
</reference>
<feature type="transmembrane region" description="Helical" evidence="6">
    <location>
        <begin position="128"/>
        <end position="148"/>
    </location>
</feature>
<dbReference type="AlphaFoldDB" id="A0A2T7P419"/>
<dbReference type="STRING" id="400727.A0A2T7P419"/>
<dbReference type="PANTHER" id="PTHR22950:SF703">
    <property type="entry name" value="AMINO ACID TRANSPORTER TRANSMEMBRANE DOMAIN-CONTAINING PROTEIN"/>
    <property type="match status" value="1"/>
</dbReference>
<proteinExistence type="predicted"/>
<dbReference type="FunFam" id="1.20.1740.10:FF:000052">
    <property type="entry name" value="Lysine histidine transporter-like 3"/>
    <property type="match status" value="1"/>
</dbReference>
<feature type="transmembrane region" description="Helical" evidence="6">
    <location>
        <begin position="222"/>
        <end position="244"/>
    </location>
</feature>
<evidence type="ECO:0000313" key="9">
    <source>
        <dbReference type="Proteomes" id="UP000245119"/>
    </source>
</evidence>
<dbReference type="GO" id="GO:0015179">
    <property type="term" value="F:L-amino acid transmembrane transporter activity"/>
    <property type="evidence" value="ECO:0007669"/>
    <property type="project" value="TreeGrafter"/>
</dbReference>
<evidence type="ECO:0000256" key="6">
    <source>
        <dbReference type="SAM" id="Phobius"/>
    </source>
</evidence>
<name>A0A2T7P419_POMCA</name>
<dbReference type="InterPro" id="IPR013057">
    <property type="entry name" value="AA_transpt_TM"/>
</dbReference>
<accession>A0A2T7P419</accession>
<feature type="transmembrane region" description="Helical" evidence="6">
    <location>
        <begin position="347"/>
        <end position="364"/>
    </location>
</feature>
<gene>
    <name evidence="8" type="ORF">C0Q70_10741</name>
</gene>
<evidence type="ECO:0000256" key="5">
    <source>
        <dbReference type="SAM" id="MobiDB-lite"/>
    </source>
</evidence>
<feature type="transmembrane region" description="Helical" evidence="6">
    <location>
        <begin position="70"/>
        <end position="92"/>
    </location>
</feature>
<evidence type="ECO:0000256" key="2">
    <source>
        <dbReference type="ARBA" id="ARBA00022692"/>
    </source>
</evidence>
<dbReference type="Proteomes" id="UP000245119">
    <property type="component" value="Linkage Group LG6"/>
</dbReference>
<sequence length="456" mass="49497">MTERTQSNASRKISVELESPPAKSFPDATRDQDTQDHVTQGLGVLTAVVFLVGEMAGSGVLALPNALENAGWIGIVIIVACAAISAYTGQILGRCWTIVQDRYPSLRGHVRYPYPAMGYITYGTIGRLVVSFSINFTMFGASVVYLLLASQNVQDIVKHLFKFNWSFCYWMLVVVCILLPISWLGTPKDFWPIAVGAMAATSIACVILVANMTVDIPDNPRVIHSDVTLLSFAQAFGTICFAFGGHPMFPTFQSDMREPSKFPRVCYFGFLALAVMYLPVATSGYFVYGKSVKANLLQSISPGAMRMIAEILVTGHLFCGFIIIINPVCQEIEELLKIEKHFNWKRAVVRSLMCLLVAFVAISIPHFGTILSLIGGSTTTLLAFIAPPLIYLKLAATDGPWKSFTVPLFEKVANVEIMVVGLVAGVAATYSAILSLASPDAFTPPCYINITAASGS</sequence>
<keyword evidence="9" id="KW-1185">Reference proteome</keyword>
<feature type="transmembrane region" description="Helical" evidence="6">
    <location>
        <begin position="265"/>
        <end position="287"/>
    </location>
</feature>
<feature type="transmembrane region" description="Helical" evidence="6">
    <location>
        <begin position="163"/>
        <end position="183"/>
    </location>
</feature>
<dbReference type="EMBL" id="PZQS01000006">
    <property type="protein sequence ID" value="PVD28156.1"/>
    <property type="molecule type" value="Genomic_DNA"/>
</dbReference>
<comment type="subcellular location">
    <subcellularLocation>
        <location evidence="1">Membrane</location>
        <topology evidence="1">Multi-pass membrane protein</topology>
    </subcellularLocation>
</comment>
<keyword evidence="3 6" id="KW-1133">Transmembrane helix</keyword>
<evidence type="ECO:0000256" key="4">
    <source>
        <dbReference type="ARBA" id="ARBA00023136"/>
    </source>
</evidence>
<feature type="transmembrane region" description="Helical" evidence="6">
    <location>
        <begin position="190"/>
        <end position="210"/>
    </location>
</feature>
<feature type="transmembrane region" description="Helical" evidence="6">
    <location>
        <begin position="370"/>
        <end position="392"/>
    </location>
</feature>
<feature type="transmembrane region" description="Helical" evidence="6">
    <location>
        <begin position="307"/>
        <end position="326"/>
    </location>
</feature>
<evidence type="ECO:0000256" key="3">
    <source>
        <dbReference type="ARBA" id="ARBA00022989"/>
    </source>
</evidence>
<protein>
    <recommendedName>
        <fullName evidence="7">Amino acid transporter transmembrane domain-containing protein</fullName>
    </recommendedName>
</protein>
<dbReference type="Pfam" id="PF01490">
    <property type="entry name" value="Aa_trans"/>
    <property type="match status" value="1"/>
</dbReference>
<dbReference type="PANTHER" id="PTHR22950">
    <property type="entry name" value="AMINO ACID TRANSPORTER"/>
    <property type="match status" value="1"/>
</dbReference>
<comment type="caution">
    <text evidence="8">The sequence shown here is derived from an EMBL/GenBank/DDBJ whole genome shotgun (WGS) entry which is preliminary data.</text>
</comment>
<dbReference type="Gene3D" id="1.20.1740.10">
    <property type="entry name" value="Amino acid/polyamine transporter I"/>
    <property type="match status" value="1"/>
</dbReference>